<evidence type="ECO:0000313" key="2">
    <source>
        <dbReference type="EMBL" id="STO91525.1"/>
    </source>
</evidence>
<organism evidence="3 4">
    <name type="scientific">Fluoribacter dumoffii</name>
    <dbReference type="NCBI Taxonomy" id="463"/>
    <lineage>
        <taxon>Bacteria</taxon>
        <taxon>Pseudomonadati</taxon>
        <taxon>Pseudomonadota</taxon>
        <taxon>Gammaproteobacteria</taxon>
        <taxon>Legionellales</taxon>
        <taxon>Legionellaceae</taxon>
        <taxon>Fluoribacter</taxon>
    </lineage>
</organism>
<dbReference type="AlphaFoldDB" id="A0A377IUG3"/>
<accession>A0A377IUG3</accession>
<gene>
    <name evidence="1" type="ORF">NCTC11370_03382</name>
    <name evidence="2" type="ORF">NCTC11370_03503</name>
    <name evidence="3" type="ORF">NCTC11370_03746</name>
</gene>
<protein>
    <submittedName>
        <fullName evidence="3">Uncharacterized protein</fullName>
    </submittedName>
</protein>
<dbReference type="EMBL" id="UGGT01000005">
    <property type="protein sequence ID" value="STO91768.1"/>
    <property type="molecule type" value="Genomic_DNA"/>
</dbReference>
<dbReference type="RefSeq" id="WP_058393387.1">
    <property type="nucleotide sequence ID" value="NZ_UGGT01000002.1"/>
</dbReference>
<keyword evidence="4" id="KW-1185">Reference proteome</keyword>
<evidence type="ECO:0000313" key="1">
    <source>
        <dbReference type="EMBL" id="STO91404.1"/>
    </source>
</evidence>
<dbReference type="EMBL" id="UGGT01000002">
    <property type="protein sequence ID" value="STO91525.1"/>
    <property type="molecule type" value="Genomic_DNA"/>
</dbReference>
<evidence type="ECO:0000313" key="4">
    <source>
        <dbReference type="Proteomes" id="UP000254554"/>
    </source>
</evidence>
<name>A0A377IUG3_9GAMM</name>
<dbReference type="Proteomes" id="UP000254554">
    <property type="component" value="Unassembled WGS sequence"/>
</dbReference>
<sequence>MRYISEEDMPIFHEATRLREEAERLHVEWVSQVQESYTGEISYNDTKPKFDEYLEAFNKWKQFQEQHAAILLAKVQN</sequence>
<reference evidence="3 4" key="1">
    <citation type="submission" date="2018-06" db="EMBL/GenBank/DDBJ databases">
        <authorList>
            <consortium name="Pathogen Informatics"/>
            <person name="Doyle S."/>
        </authorList>
    </citation>
    <scope>NUCLEOTIDE SEQUENCE [LARGE SCALE GENOMIC DNA]</scope>
    <source>
        <strain evidence="3 4">NCTC11370</strain>
    </source>
</reference>
<evidence type="ECO:0000313" key="3">
    <source>
        <dbReference type="EMBL" id="STO91768.1"/>
    </source>
</evidence>
<dbReference type="EMBL" id="UGGT01000002">
    <property type="protein sequence ID" value="STO91404.1"/>
    <property type="molecule type" value="Genomic_DNA"/>
</dbReference>
<proteinExistence type="predicted"/>